<reference evidence="5" key="1">
    <citation type="submission" date="2021-05" db="EMBL/GenBank/DDBJ databases">
        <authorList>
            <person name="Stine C."/>
        </authorList>
    </citation>
    <scope>NUCLEOTIDE SEQUENCE</scope>
    <source>
        <strain evidence="5">TDS0091212</strain>
    </source>
</reference>
<dbReference type="RefSeq" id="WP_213421589.1">
    <property type="nucleotide sequence ID" value="NZ_JAHBND010001017.1"/>
</dbReference>
<sequence>LDWYLSGNTVQRNDQFDGNGKRIPQDTSQGSNMDTDTYDLQGRFGYELDDDKKISLSLQDYKDEQDTRYTKNPRITSDAVAVKGL</sequence>
<name>A0AAW4L4M4_VIBCL</name>
<comment type="caution">
    <text evidence="5">The sequence shown here is derived from an EMBL/GenBank/DDBJ whole genome shotgun (WGS) entry which is preliminary data.</text>
</comment>
<dbReference type="GO" id="GO:0009279">
    <property type="term" value="C:cell outer membrane"/>
    <property type="evidence" value="ECO:0007669"/>
    <property type="project" value="UniProtKB-SubCell"/>
</dbReference>
<comment type="subcellular location">
    <subcellularLocation>
        <location evidence="1">Cell outer membrane</location>
    </subcellularLocation>
</comment>
<evidence type="ECO:0000256" key="1">
    <source>
        <dbReference type="ARBA" id="ARBA00004442"/>
    </source>
</evidence>
<dbReference type="InterPro" id="IPR036942">
    <property type="entry name" value="Beta-barrel_TonB_sf"/>
</dbReference>
<feature type="non-terminal residue" evidence="5">
    <location>
        <position position="85"/>
    </location>
</feature>
<evidence type="ECO:0008006" key="7">
    <source>
        <dbReference type="Google" id="ProtNLM"/>
    </source>
</evidence>
<evidence type="ECO:0000256" key="3">
    <source>
        <dbReference type="ARBA" id="ARBA00023237"/>
    </source>
</evidence>
<proteinExistence type="predicted"/>
<evidence type="ECO:0000313" key="5">
    <source>
        <dbReference type="EMBL" id="MBS7676125.1"/>
    </source>
</evidence>
<evidence type="ECO:0000256" key="2">
    <source>
        <dbReference type="ARBA" id="ARBA00023136"/>
    </source>
</evidence>
<reference evidence="5" key="2">
    <citation type="submission" date="2023-08" db="EMBL/GenBank/DDBJ databases">
        <title>Vibrio cholerae Outbreaks in Tanzania Exemplify Founder Flush: Simultaneous Increases in Population Size and Genetic Diversity.</title>
        <authorList>
            <person name="Debes A.K."/>
            <person name="Mohammed A."/>
            <person name="Maseke I."/>
            <person name="Almeida M."/>
            <person name="Li S."/>
            <person name="Matimba H."/>
            <person name="Joachim A."/>
            <person name="Mizinduko M."/>
            <person name="Nyanga S."/>
            <person name="Kelly M."/>
            <person name="Kachwamba Y."/>
            <person name="Schaffer A.M."/>
            <person name="Nyanga A.S."/>
            <person name="Mghamba J."/>
            <person name="Mosha F.S."/>
            <person name="Sack D.A."/>
            <person name="Stine O.C."/>
        </authorList>
    </citation>
    <scope>NUCLEOTIDE SEQUENCE</scope>
    <source>
        <strain evidence="5">TDS0091212</strain>
    </source>
</reference>
<dbReference type="AlphaFoldDB" id="A0AAW4L4M4"/>
<dbReference type="SUPFAM" id="SSF56935">
    <property type="entry name" value="Porins"/>
    <property type="match status" value="1"/>
</dbReference>
<feature type="compositionally biased region" description="Polar residues" evidence="4">
    <location>
        <begin position="1"/>
        <end position="13"/>
    </location>
</feature>
<dbReference type="Gene3D" id="2.40.170.20">
    <property type="entry name" value="TonB-dependent receptor, beta-barrel domain"/>
    <property type="match status" value="1"/>
</dbReference>
<dbReference type="Proteomes" id="UP001196338">
    <property type="component" value="Unassembled WGS sequence"/>
</dbReference>
<protein>
    <recommendedName>
        <fullName evidence="7">TonB-dependent receptor</fullName>
    </recommendedName>
</protein>
<keyword evidence="3" id="KW-0998">Cell outer membrane</keyword>
<accession>A0AAW4L4M4</accession>
<gene>
    <name evidence="5" type="ORF">KIN13_22300</name>
</gene>
<feature type="region of interest" description="Disordered" evidence="4">
    <location>
        <begin position="1"/>
        <end position="36"/>
    </location>
</feature>
<feature type="compositionally biased region" description="Polar residues" evidence="4">
    <location>
        <begin position="25"/>
        <end position="35"/>
    </location>
</feature>
<evidence type="ECO:0000313" key="6">
    <source>
        <dbReference type="Proteomes" id="UP001196338"/>
    </source>
</evidence>
<feature type="non-terminal residue" evidence="5">
    <location>
        <position position="1"/>
    </location>
</feature>
<dbReference type="EMBL" id="JAHBND010001017">
    <property type="protein sequence ID" value="MBS7676125.1"/>
    <property type="molecule type" value="Genomic_DNA"/>
</dbReference>
<evidence type="ECO:0000256" key="4">
    <source>
        <dbReference type="SAM" id="MobiDB-lite"/>
    </source>
</evidence>
<keyword evidence="2" id="KW-0472">Membrane</keyword>
<organism evidence="5 6">
    <name type="scientific">Vibrio cholerae</name>
    <dbReference type="NCBI Taxonomy" id="666"/>
    <lineage>
        <taxon>Bacteria</taxon>
        <taxon>Pseudomonadati</taxon>
        <taxon>Pseudomonadota</taxon>
        <taxon>Gammaproteobacteria</taxon>
        <taxon>Vibrionales</taxon>
        <taxon>Vibrionaceae</taxon>
        <taxon>Vibrio</taxon>
    </lineage>
</organism>